<feature type="compositionally biased region" description="Basic and acidic residues" evidence="1">
    <location>
        <begin position="367"/>
        <end position="386"/>
    </location>
</feature>
<feature type="domain" description="GYF" evidence="2">
    <location>
        <begin position="890"/>
        <end position="938"/>
    </location>
</feature>
<feature type="region of interest" description="Disordered" evidence="1">
    <location>
        <begin position="674"/>
        <end position="726"/>
    </location>
</feature>
<feature type="compositionally biased region" description="Polar residues" evidence="1">
    <location>
        <begin position="170"/>
        <end position="180"/>
    </location>
</feature>
<feature type="compositionally biased region" description="Polar residues" evidence="1">
    <location>
        <begin position="279"/>
        <end position="300"/>
    </location>
</feature>
<feature type="compositionally biased region" description="Basic and acidic residues" evidence="1">
    <location>
        <begin position="408"/>
        <end position="422"/>
    </location>
</feature>
<feature type="compositionally biased region" description="Low complexity" evidence="1">
    <location>
        <begin position="681"/>
        <end position="699"/>
    </location>
</feature>
<accession>A0A9N9N0W5</accession>
<name>A0A9N9N0W5_9NEOP</name>
<feature type="compositionally biased region" description="Polar residues" evidence="1">
    <location>
        <begin position="700"/>
        <end position="726"/>
    </location>
</feature>
<organism evidence="3 4">
    <name type="scientific">Diatraea saccharalis</name>
    <name type="common">sugarcane borer</name>
    <dbReference type="NCBI Taxonomy" id="40085"/>
    <lineage>
        <taxon>Eukaryota</taxon>
        <taxon>Metazoa</taxon>
        <taxon>Ecdysozoa</taxon>
        <taxon>Arthropoda</taxon>
        <taxon>Hexapoda</taxon>
        <taxon>Insecta</taxon>
        <taxon>Pterygota</taxon>
        <taxon>Neoptera</taxon>
        <taxon>Endopterygota</taxon>
        <taxon>Lepidoptera</taxon>
        <taxon>Glossata</taxon>
        <taxon>Ditrysia</taxon>
        <taxon>Pyraloidea</taxon>
        <taxon>Crambidae</taxon>
        <taxon>Crambinae</taxon>
        <taxon>Diatraea</taxon>
    </lineage>
</organism>
<feature type="compositionally biased region" description="Basic and acidic residues" evidence="1">
    <location>
        <begin position="1162"/>
        <end position="1171"/>
    </location>
</feature>
<feature type="compositionally biased region" description="Polar residues" evidence="1">
    <location>
        <begin position="328"/>
        <end position="339"/>
    </location>
</feature>
<feature type="compositionally biased region" description="Basic and acidic residues" evidence="1">
    <location>
        <begin position="1189"/>
        <end position="1261"/>
    </location>
</feature>
<dbReference type="PROSITE" id="PS50829">
    <property type="entry name" value="GYF"/>
    <property type="match status" value="1"/>
</dbReference>
<proteinExistence type="predicted"/>
<dbReference type="PANTHER" id="PTHR14445">
    <property type="entry name" value="GRB10 INTERACTING GYF PROTEIN"/>
    <property type="match status" value="1"/>
</dbReference>
<dbReference type="InterPro" id="IPR035445">
    <property type="entry name" value="GYF-like_dom_sf"/>
</dbReference>
<feature type="compositionally biased region" description="Basic and acidic residues" evidence="1">
    <location>
        <begin position="453"/>
        <end position="462"/>
    </location>
</feature>
<feature type="compositionally biased region" description="Basic and acidic residues" evidence="1">
    <location>
        <begin position="245"/>
        <end position="278"/>
    </location>
</feature>
<dbReference type="InterPro" id="IPR003169">
    <property type="entry name" value="GYF"/>
</dbReference>
<dbReference type="InterPro" id="IPR051640">
    <property type="entry name" value="GRB10-interact_GYF"/>
</dbReference>
<sequence>MGDRNNPIKFGPEWLRNLAREGNTGTSGNNIQSAMSPNSANTGATGSSSGGNAASGSNSGNTSNTSQNISPKVQLAKLRYGREEMLALYDRTSEAPPELKFIELLYQPRGKAPFALNNTFEDEIQRENMRSGPPIGSISPGERFGIGRGMGRGLSVSDGRGRPRMPFVRSPSTGRGSTASWHLGSPRTPGYNAGVDDDTSLNPRSPWSGGNGSNAVNRSSGEQAEWTPSKMFRSKRQGLATNWRQSREEGEEWRSSDAGRRSNQQDKWERDWSDRPTQDKPQNWNSNRRTWVGGETQNSDDLPEWAMDNAEACGGTFDSSGAFHGFSNDDTNIPKTPESTYPLIRSHTHGSFARSKTVEEGSEEWWASEKAKKLSPKRFDASDVKFKKQLNTPEASTDTGTDSKPSTSKHDDLQEIPEKIEKAVLAPEPSENASGGLSDDEKFNNKNSYKSKFPTESKTFDSHMRSEINLDEANESQERGNFQSVMITPNNSLRQKHQNIVSSASDVSRESNINRDKQTILQLLQNAPTNQALEIEMRKQQQASEDKIVDEIFDMTLEDKDVLSKNKTIANPLNQSNTSSISSPIVNSMPHMQNSQMQLRLSSPVYPNQGMPMSTKSNIPNPGMPSGLQGMPTGMHGVLPSGMQLQSGLQMGGLPQALQQVTGIQALNMQVNMHQGGGNQQQGSSLQSSGMQQSSMPGNIQTPSLQSGMQNTGIQNSGMTSTMQPSLQSVGMTNSALNASLGLPIGPVSNAMGLPLQGIPPPVLQNSGMNTGMGGPGLQGLGPGSMQSSSTGISGYPNSGLLGMSSPNVAIGMTSPNVPNSSLFIGQNSTNPSIGTSGDIPMPNNHGNQSNIFPIHGLQHSGSQATFGSSIYSNIMQQPPSQPPPTQNLADQWYYEDPEKNIQGPFTSKEMYKWYRAGFFSPNLMVRRACDAHMRPLGSYGPVAPFSQMDMMSSFPLSGGFDRSPGPHDPILNSQQNLGLESVMNMSKLNDAPTMDSMQFGSVGLIRNPPFPQQQQMVDSLWSQPSPSNDLMWVQQAMSGRNDSRVNNLPMFFWDQQPTTIASNSIIPEDIAKEMKTEDQILAQLRASQNISTPQGVSFMNEQPAAMQPSGKSEETFTPAATLGVTPNLEELQKLIQKDTLAAKPSDETSDENVEVQQSSEKTSKSERTVENKSSQMKSSADAKQTKQTKGDNEKTAKNKENSTKSKSKKKEEKKEELESKTKEDNVKTEKRSEETSPAKSKKEDKLNKKDLEKEKKEWLKEGFTIVKGSEKSVSKDNKKKVEENKIAEETERRRKEEEKLALEEEKKRKQAETIKNKEIQQQQQQQRQAMESVAKKAPWSALANQTMLATNKDGLTLAEIQRLEREKKLEQMKEQQQMMQIIAQQQAAALAREQEMQAGLGWAKKKGTNFNVPGQSLAEIQAEARKQAAATAAAVAAAAATQALEEAAAQPQPNHVPWGSAPNGGPANKGGFWDTQPNPPNKAEKSQESPKTSASDQKAKKKAIVNLPAKKETSPAAEFETWCTTVLTSWSSKIDVPTFVGFLKDIESPYEVKDYVKCYLGESKDSNDFARNFLERRSKLLRVGMVTPSDDLCSPAMAVNPRTQSGSDYQEVKGKGKKTKKNKMLKVDARILGFSVTAAEDRINVGDIDTV</sequence>
<evidence type="ECO:0000313" key="3">
    <source>
        <dbReference type="EMBL" id="CAG9782021.1"/>
    </source>
</evidence>
<feature type="compositionally biased region" description="Low complexity" evidence="1">
    <location>
        <begin position="38"/>
        <end position="66"/>
    </location>
</feature>
<reference evidence="3" key="1">
    <citation type="submission" date="2021-12" db="EMBL/GenBank/DDBJ databases">
        <authorList>
            <person name="King R."/>
        </authorList>
    </citation>
    <scope>NUCLEOTIDE SEQUENCE</scope>
</reference>
<dbReference type="Proteomes" id="UP001153714">
    <property type="component" value="Chromosome 1"/>
</dbReference>
<dbReference type="OrthoDB" id="48509at2759"/>
<feature type="compositionally biased region" description="Polar residues" evidence="1">
    <location>
        <begin position="213"/>
        <end position="222"/>
    </location>
</feature>
<feature type="compositionally biased region" description="Polar residues" evidence="1">
    <location>
        <begin position="23"/>
        <end position="37"/>
    </location>
</feature>
<feature type="region of interest" description="Disordered" evidence="1">
    <location>
        <begin position="1"/>
        <end position="72"/>
    </location>
</feature>
<dbReference type="SMART" id="SM00444">
    <property type="entry name" value="GYF"/>
    <property type="match status" value="1"/>
</dbReference>
<protein>
    <recommendedName>
        <fullName evidence="2">GYF domain-containing protein</fullName>
    </recommendedName>
</protein>
<feature type="compositionally biased region" description="Basic and acidic residues" evidence="1">
    <location>
        <begin position="1269"/>
        <end position="1319"/>
    </location>
</feature>
<evidence type="ECO:0000259" key="2">
    <source>
        <dbReference type="PROSITE" id="PS50829"/>
    </source>
</evidence>
<gene>
    <name evidence="3" type="ORF">DIATSA_LOCUS319</name>
</gene>
<keyword evidence="4" id="KW-1185">Reference proteome</keyword>
<dbReference type="GO" id="GO:0005829">
    <property type="term" value="C:cytosol"/>
    <property type="evidence" value="ECO:0007669"/>
    <property type="project" value="TreeGrafter"/>
</dbReference>
<evidence type="ECO:0000256" key="1">
    <source>
        <dbReference type="SAM" id="MobiDB-lite"/>
    </source>
</evidence>
<evidence type="ECO:0000313" key="4">
    <source>
        <dbReference type="Proteomes" id="UP001153714"/>
    </source>
</evidence>
<dbReference type="Gene3D" id="3.30.1490.40">
    <property type="match status" value="1"/>
</dbReference>
<feature type="region of interest" description="Disordered" evidence="1">
    <location>
        <begin position="1141"/>
        <end position="1340"/>
    </location>
</feature>
<feature type="region of interest" description="Disordered" evidence="1">
    <location>
        <begin position="322"/>
        <end position="462"/>
    </location>
</feature>
<reference evidence="3" key="2">
    <citation type="submission" date="2022-10" db="EMBL/GenBank/DDBJ databases">
        <authorList>
            <consortium name="ENA_rothamsted_submissions"/>
            <consortium name="culmorum"/>
            <person name="King R."/>
        </authorList>
    </citation>
    <scope>NUCLEOTIDE SEQUENCE</scope>
</reference>
<dbReference type="EMBL" id="OU893332">
    <property type="protein sequence ID" value="CAG9782021.1"/>
    <property type="molecule type" value="Genomic_DNA"/>
</dbReference>
<dbReference type="CDD" id="cd00072">
    <property type="entry name" value="GYF"/>
    <property type="match status" value="1"/>
</dbReference>
<feature type="compositionally biased region" description="Polar residues" evidence="1">
    <location>
        <begin position="389"/>
        <end position="406"/>
    </location>
</feature>
<feature type="region of interest" description="Disordered" evidence="1">
    <location>
        <begin position="128"/>
        <end position="304"/>
    </location>
</feature>
<feature type="compositionally biased region" description="Polar residues" evidence="1">
    <location>
        <begin position="1172"/>
        <end position="1188"/>
    </location>
</feature>
<dbReference type="PANTHER" id="PTHR14445:SF36">
    <property type="entry name" value="FI03272P-RELATED"/>
    <property type="match status" value="1"/>
</dbReference>
<feature type="region of interest" description="Disordered" evidence="1">
    <location>
        <begin position="1447"/>
        <end position="1508"/>
    </location>
</feature>
<dbReference type="Pfam" id="PF02213">
    <property type="entry name" value="GYF"/>
    <property type="match status" value="1"/>
</dbReference>
<dbReference type="SUPFAM" id="SSF55277">
    <property type="entry name" value="GYF domain"/>
    <property type="match status" value="1"/>
</dbReference>